<feature type="region of interest" description="Disordered" evidence="1">
    <location>
        <begin position="84"/>
        <end position="109"/>
    </location>
</feature>
<keyword evidence="3" id="KW-1185">Reference proteome</keyword>
<feature type="compositionally biased region" description="Acidic residues" evidence="1">
    <location>
        <begin position="98"/>
        <end position="109"/>
    </location>
</feature>
<name>A0A4Z2ELV3_9TELE</name>
<dbReference type="OrthoDB" id="8962681at2759"/>
<dbReference type="EMBL" id="SRLO01005509">
    <property type="protein sequence ID" value="TNN29550.1"/>
    <property type="molecule type" value="Genomic_DNA"/>
</dbReference>
<evidence type="ECO:0000313" key="3">
    <source>
        <dbReference type="Proteomes" id="UP000314294"/>
    </source>
</evidence>
<evidence type="ECO:0000313" key="2">
    <source>
        <dbReference type="EMBL" id="TNN29550.1"/>
    </source>
</evidence>
<dbReference type="AlphaFoldDB" id="A0A4Z2ELV3"/>
<comment type="caution">
    <text evidence="2">The sequence shown here is derived from an EMBL/GenBank/DDBJ whole genome shotgun (WGS) entry which is preliminary data.</text>
</comment>
<organism evidence="2 3">
    <name type="scientific">Liparis tanakae</name>
    <name type="common">Tanaka's snailfish</name>
    <dbReference type="NCBI Taxonomy" id="230148"/>
    <lineage>
        <taxon>Eukaryota</taxon>
        <taxon>Metazoa</taxon>
        <taxon>Chordata</taxon>
        <taxon>Craniata</taxon>
        <taxon>Vertebrata</taxon>
        <taxon>Euteleostomi</taxon>
        <taxon>Actinopterygii</taxon>
        <taxon>Neopterygii</taxon>
        <taxon>Teleostei</taxon>
        <taxon>Neoteleostei</taxon>
        <taxon>Acanthomorphata</taxon>
        <taxon>Eupercaria</taxon>
        <taxon>Perciformes</taxon>
        <taxon>Cottioidei</taxon>
        <taxon>Cottales</taxon>
        <taxon>Liparidae</taxon>
        <taxon>Liparis</taxon>
    </lineage>
</organism>
<sequence>MKGYEAIPYPDSCASILASCAAQPLAQLCDPVGGVDLDPGAHKLIHTSFVEYARLLRSLGLREGAALWASRAGGAGEELMEELFQGEGGGATEPAPEEKEEEPGQEGAE</sequence>
<protein>
    <submittedName>
        <fullName evidence="2">WD repeat-containing protein 11</fullName>
    </submittedName>
</protein>
<evidence type="ECO:0000256" key="1">
    <source>
        <dbReference type="SAM" id="MobiDB-lite"/>
    </source>
</evidence>
<accession>A0A4Z2ELV3</accession>
<proteinExistence type="predicted"/>
<gene>
    <name evidence="2" type="primary">WDR11_1</name>
    <name evidence="2" type="ORF">EYF80_060302</name>
</gene>
<reference evidence="2 3" key="1">
    <citation type="submission" date="2019-03" db="EMBL/GenBank/DDBJ databases">
        <title>First draft genome of Liparis tanakae, snailfish: a comprehensive survey of snailfish specific genes.</title>
        <authorList>
            <person name="Kim W."/>
            <person name="Song I."/>
            <person name="Jeong J.-H."/>
            <person name="Kim D."/>
            <person name="Kim S."/>
            <person name="Ryu S."/>
            <person name="Song J.Y."/>
            <person name="Lee S.K."/>
        </authorList>
    </citation>
    <scope>NUCLEOTIDE SEQUENCE [LARGE SCALE GENOMIC DNA]</scope>
    <source>
        <tissue evidence="2">Muscle</tissue>
    </source>
</reference>
<dbReference type="Proteomes" id="UP000314294">
    <property type="component" value="Unassembled WGS sequence"/>
</dbReference>